<dbReference type="AlphaFoldDB" id="A0A1J9QZB7"/>
<dbReference type="InterPro" id="IPR029058">
    <property type="entry name" value="AB_hydrolase_fold"/>
</dbReference>
<dbReference type="OrthoDB" id="408373at2759"/>
<dbReference type="RefSeq" id="XP_020129981.1">
    <property type="nucleotide sequence ID" value="XM_020273714.1"/>
</dbReference>
<dbReference type="GO" id="GO:0016787">
    <property type="term" value="F:hydrolase activity"/>
    <property type="evidence" value="ECO:0007669"/>
    <property type="project" value="UniProtKB-KW"/>
</dbReference>
<dbReference type="STRING" id="236234.A0A1J9QZB7"/>
<accession>A0A1J9QZB7</accession>
<evidence type="ECO:0000313" key="1">
    <source>
        <dbReference type="EMBL" id="OJD33721.1"/>
    </source>
</evidence>
<dbReference type="Proteomes" id="UP000183809">
    <property type="component" value="Unassembled WGS sequence"/>
</dbReference>
<dbReference type="EMBL" id="MNUE01000028">
    <property type="protein sequence ID" value="OJD33721.1"/>
    <property type="molecule type" value="Genomic_DNA"/>
</dbReference>
<reference evidence="1 2" key="1">
    <citation type="submission" date="2016-10" db="EMBL/GenBank/DDBJ databases">
        <title>Proteomics and genomics reveal pathogen-plant mechanisms compatible with a hemibiotrophic lifestyle of Diplodia corticola.</title>
        <authorList>
            <person name="Fernandes I."/>
            <person name="De Jonge R."/>
            <person name="Van De Peer Y."/>
            <person name="Devreese B."/>
            <person name="Alves A."/>
            <person name="Esteves A.C."/>
        </authorList>
    </citation>
    <scope>NUCLEOTIDE SEQUENCE [LARGE SCALE GENOMIC DNA]</scope>
    <source>
        <strain evidence="1 2">CBS 112549</strain>
    </source>
</reference>
<keyword evidence="1" id="KW-0378">Hydrolase</keyword>
<dbReference type="GeneID" id="31013975"/>
<comment type="caution">
    <text evidence="1">The sequence shown here is derived from an EMBL/GenBank/DDBJ whole genome shotgun (WGS) entry which is preliminary data.</text>
</comment>
<sequence>MAADLSYLVHDHLGPSRYPDYVASVIWGECPLPGTEAYEQHKAMMPQQFHFHFQRVAGLPKPLVAGREHLHLRHFFDNISFNAGAITGGDLDRYVADYSQPGAVRCASGVYRAFETGALENREWRMANGRCRVPALGLSGEHSLQAKEAAATLDEMYENAEPSLVCDSAHCIAEENPDDFTRQVLAFGERHS</sequence>
<evidence type="ECO:0000313" key="2">
    <source>
        <dbReference type="Proteomes" id="UP000183809"/>
    </source>
</evidence>
<dbReference type="Gene3D" id="3.40.50.1820">
    <property type="entry name" value="alpha/beta hydrolase"/>
    <property type="match status" value="1"/>
</dbReference>
<gene>
    <name evidence="1" type="ORF">BKCO1_2800063</name>
</gene>
<keyword evidence="2" id="KW-1185">Reference proteome</keyword>
<dbReference type="SUPFAM" id="SSF53474">
    <property type="entry name" value="alpha/beta-Hydrolases"/>
    <property type="match status" value="1"/>
</dbReference>
<proteinExistence type="predicted"/>
<name>A0A1J9QZB7_9PEZI</name>
<protein>
    <submittedName>
        <fullName evidence="1">Alpha beta hydrolase fold protein</fullName>
    </submittedName>
</protein>
<organism evidence="1 2">
    <name type="scientific">Diplodia corticola</name>
    <dbReference type="NCBI Taxonomy" id="236234"/>
    <lineage>
        <taxon>Eukaryota</taxon>
        <taxon>Fungi</taxon>
        <taxon>Dikarya</taxon>
        <taxon>Ascomycota</taxon>
        <taxon>Pezizomycotina</taxon>
        <taxon>Dothideomycetes</taxon>
        <taxon>Dothideomycetes incertae sedis</taxon>
        <taxon>Botryosphaeriales</taxon>
        <taxon>Botryosphaeriaceae</taxon>
        <taxon>Diplodia</taxon>
    </lineage>
</organism>